<dbReference type="AlphaFoldDB" id="A0A0B0DC20"/>
<dbReference type="SUPFAM" id="SSF53271">
    <property type="entry name" value="PRTase-like"/>
    <property type="match status" value="1"/>
</dbReference>
<keyword evidence="2 4" id="KW-0805">Transcription regulation</keyword>
<dbReference type="InterPro" id="IPR029057">
    <property type="entry name" value="PRTase-like"/>
</dbReference>
<dbReference type="PANTHER" id="PTHR11608:SF0">
    <property type="entry name" value="BIFUNCTIONAL PROTEIN PYRR"/>
    <property type="match status" value="1"/>
</dbReference>
<dbReference type="Proteomes" id="UP000030664">
    <property type="component" value="Unassembled WGS sequence"/>
</dbReference>
<comment type="function">
    <text evidence="4">Regulates the transcription of the pyrimidine nucleotide (pyr) operon in response to exogenous pyrimidines.</text>
</comment>
<dbReference type="GO" id="GO:0006355">
    <property type="term" value="P:regulation of DNA-templated transcription"/>
    <property type="evidence" value="ECO:0007669"/>
    <property type="project" value="UniProtKB-UniRule"/>
</dbReference>
<name>A0A0B0DC20_9MICC</name>
<feature type="short sequence motif" description="PRPP-binding" evidence="4">
    <location>
        <begin position="114"/>
        <end position="126"/>
    </location>
</feature>
<dbReference type="EC" id="2.4.2.9" evidence="4"/>
<comment type="similarity">
    <text evidence="1 4">Belongs to the purine/pyrimidine phosphoribosyltransferase family. PyrR subfamily.</text>
</comment>
<proteinExistence type="inferred from homology"/>
<dbReference type="GO" id="GO:0004845">
    <property type="term" value="F:uracil phosphoribosyltransferase activity"/>
    <property type="evidence" value="ECO:0007669"/>
    <property type="project" value="UniProtKB-UniRule"/>
</dbReference>
<keyword evidence="4 6" id="KW-0328">Glycosyltransferase</keyword>
<organism evidence="6 7">
    <name type="scientific">Kocuria marina</name>
    <dbReference type="NCBI Taxonomy" id="223184"/>
    <lineage>
        <taxon>Bacteria</taxon>
        <taxon>Bacillati</taxon>
        <taxon>Actinomycetota</taxon>
        <taxon>Actinomycetes</taxon>
        <taxon>Micrococcales</taxon>
        <taxon>Micrococcaceae</taxon>
        <taxon>Kocuria</taxon>
    </lineage>
</organism>
<evidence type="ECO:0000256" key="4">
    <source>
        <dbReference type="HAMAP-Rule" id="MF_01219"/>
    </source>
</evidence>
<evidence type="ECO:0000313" key="6">
    <source>
        <dbReference type="EMBL" id="KHE74923.1"/>
    </source>
</evidence>
<dbReference type="InterPro" id="IPR000836">
    <property type="entry name" value="PRTase_dom"/>
</dbReference>
<keyword evidence="4 6" id="KW-0808">Transferase</keyword>
<dbReference type="EMBL" id="JROM01000016">
    <property type="protein sequence ID" value="KHE74923.1"/>
    <property type="molecule type" value="Genomic_DNA"/>
</dbReference>
<protein>
    <recommendedName>
        <fullName evidence="4">Bifunctional protein PyrR</fullName>
    </recommendedName>
    <domain>
        <recommendedName>
            <fullName evidence="4">Pyrimidine operon regulatory protein</fullName>
        </recommendedName>
    </domain>
    <domain>
        <recommendedName>
            <fullName evidence="4">Uracil phosphoribosyltransferase</fullName>
            <shortName evidence="4">UPRTase</shortName>
            <ecNumber evidence="4">2.4.2.9</ecNumber>
        </recommendedName>
    </domain>
</protein>
<evidence type="ECO:0000313" key="7">
    <source>
        <dbReference type="Proteomes" id="UP000030664"/>
    </source>
</evidence>
<dbReference type="InterPro" id="IPR023050">
    <property type="entry name" value="PyrR"/>
</dbReference>
<comment type="function">
    <text evidence="4">Also displays a weak uracil phosphoribosyltransferase activity which is not physiologically significant.</text>
</comment>
<dbReference type="Gene3D" id="3.40.50.2020">
    <property type="match status" value="1"/>
</dbReference>
<gene>
    <name evidence="4" type="primary">pyrR</name>
    <name evidence="6" type="ORF">AS25_03750</name>
</gene>
<feature type="domain" description="Phosphoribosyltransferase" evidence="5">
    <location>
        <begin position="19"/>
        <end position="162"/>
    </location>
</feature>
<dbReference type="eggNOG" id="COG2065">
    <property type="taxonomic scope" value="Bacteria"/>
</dbReference>
<sequence length="220" mass="24057">MSVPEHAEQSPRSMTSRVILSTPDIDRALSRIAHEILESNKGSRGLVLLGIARRGYPLAQRLAAKLEQIDPDFHAQQSTGQLDITMYRDDLRRHPARTPQPTVIPDSGIDGRTLVLVDDVLFSGRTIRAALDALVDVGRPNAVRLAVLVDRGHRELPIRADHVGKNLPTSSHEKVRVLLRESDPQPRARGHEDCVIIDSPVVSDDDVARAPGTAGKGPRA</sequence>
<dbReference type="HAMAP" id="MF_01219">
    <property type="entry name" value="PyrR"/>
    <property type="match status" value="1"/>
</dbReference>
<dbReference type="InterPro" id="IPR050137">
    <property type="entry name" value="PyrR_bifunctional"/>
</dbReference>
<dbReference type="NCBIfam" id="NF003549">
    <property type="entry name" value="PRK05205.1-5"/>
    <property type="match status" value="1"/>
</dbReference>
<dbReference type="PANTHER" id="PTHR11608">
    <property type="entry name" value="BIFUNCTIONAL PROTEIN PYRR"/>
    <property type="match status" value="1"/>
</dbReference>
<dbReference type="RefSeq" id="WP_035961799.1">
    <property type="nucleotide sequence ID" value="NZ_JROM01000016.1"/>
</dbReference>
<dbReference type="NCBIfam" id="NF003547">
    <property type="entry name" value="PRK05205.1-3"/>
    <property type="match status" value="1"/>
</dbReference>
<evidence type="ECO:0000256" key="2">
    <source>
        <dbReference type="ARBA" id="ARBA00023015"/>
    </source>
</evidence>
<reference evidence="6 7" key="1">
    <citation type="submission" date="2014-09" db="EMBL/GenBank/DDBJ databases">
        <title>High-quality draft genome sequence of Kocuria marina SO9-6, an actinobacterium isolated from a copper mine.</title>
        <authorList>
            <person name="Castro D.B."/>
            <person name="Pereira L.B."/>
            <person name="Silva M.V."/>
            <person name="Silva B.P."/>
            <person name="Zanardi B.R."/>
            <person name="Carlos C."/>
            <person name="Belgini D.R."/>
            <person name="Limache E.G."/>
            <person name="Lacerda G.V."/>
            <person name="Nery M.B."/>
            <person name="Gomes M.B."/>
            <person name="Souza S."/>
            <person name="Silva T.M."/>
            <person name="Rodrigues V.D."/>
            <person name="Paulino L.C."/>
            <person name="Vicentini R."/>
            <person name="Ferraz L.F."/>
            <person name="Ottoboni L.M."/>
        </authorList>
    </citation>
    <scope>NUCLEOTIDE SEQUENCE [LARGE SCALE GENOMIC DNA]</scope>
    <source>
        <strain evidence="6 7">SO9-6</strain>
    </source>
</reference>
<dbReference type="CDD" id="cd06223">
    <property type="entry name" value="PRTases_typeI"/>
    <property type="match status" value="1"/>
</dbReference>
<evidence type="ECO:0000256" key="3">
    <source>
        <dbReference type="ARBA" id="ARBA00023163"/>
    </source>
</evidence>
<keyword evidence="3 4" id="KW-0804">Transcription</keyword>
<dbReference type="FunFam" id="3.40.50.2020:FF:000020">
    <property type="entry name" value="Bifunctional protein PyrR"/>
    <property type="match status" value="1"/>
</dbReference>
<evidence type="ECO:0000259" key="5">
    <source>
        <dbReference type="Pfam" id="PF00156"/>
    </source>
</evidence>
<comment type="caution">
    <text evidence="6">The sequence shown here is derived from an EMBL/GenBank/DDBJ whole genome shotgun (WGS) entry which is preliminary data.</text>
</comment>
<accession>A0A0B0DC20</accession>
<comment type="catalytic activity">
    <reaction evidence="4">
        <text>UMP + diphosphate = 5-phospho-alpha-D-ribose 1-diphosphate + uracil</text>
        <dbReference type="Rhea" id="RHEA:13017"/>
        <dbReference type="ChEBI" id="CHEBI:17568"/>
        <dbReference type="ChEBI" id="CHEBI:33019"/>
        <dbReference type="ChEBI" id="CHEBI:57865"/>
        <dbReference type="ChEBI" id="CHEBI:58017"/>
        <dbReference type="EC" id="2.4.2.9"/>
    </reaction>
</comment>
<dbReference type="Pfam" id="PF00156">
    <property type="entry name" value="Pribosyltran"/>
    <property type="match status" value="1"/>
</dbReference>
<dbReference type="STRING" id="223184.AS25_03750"/>
<evidence type="ECO:0000256" key="1">
    <source>
        <dbReference type="ARBA" id="ARBA00005565"/>
    </source>
</evidence>